<keyword evidence="3" id="KW-1185">Reference proteome</keyword>
<organism evidence="2 3">
    <name type="scientific">Myotis brandtii</name>
    <name type="common">Brandt's bat</name>
    <dbReference type="NCBI Taxonomy" id="109478"/>
    <lineage>
        <taxon>Eukaryota</taxon>
        <taxon>Metazoa</taxon>
        <taxon>Chordata</taxon>
        <taxon>Craniata</taxon>
        <taxon>Vertebrata</taxon>
        <taxon>Euteleostomi</taxon>
        <taxon>Mammalia</taxon>
        <taxon>Eutheria</taxon>
        <taxon>Laurasiatheria</taxon>
        <taxon>Chiroptera</taxon>
        <taxon>Yangochiroptera</taxon>
        <taxon>Vespertilionidae</taxon>
        <taxon>Myotis</taxon>
    </lineage>
</organism>
<proteinExistence type="predicted"/>
<evidence type="ECO:0000256" key="1">
    <source>
        <dbReference type="SAM" id="MobiDB-lite"/>
    </source>
</evidence>
<sequence>MAISQVTKVVADAETWWTWAGVTTALSLLEGMFMKTGSSHFCSRGAPGYGVYSRQKKARTTYVPLPVALAAVGLHAQVIAAVHVGSRTGPSLGLCMATQPQPERSSNRHEAHQVGTETAGLSAGTD</sequence>
<evidence type="ECO:0000313" key="2">
    <source>
        <dbReference type="EMBL" id="EPQ05425.1"/>
    </source>
</evidence>
<accession>S7MPW7</accession>
<feature type="region of interest" description="Disordered" evidence="1">
    <location>
        <begin position="93"/>
        <end position="126"/>
    </location>
</feature>
<evidence type="ECO:0000313" key="3">
    <source>
        <dbReference type="Proteomes" id="UP000052978"/>
    </source>
</evidence>
<dbReference type="EMBL" id="KE161800">
    <property type="protein sequence ID" value="EPQ05425.1"/>
    <property type="molecule type" value="Genomic_DNA"/>
</dbReference>
<dbReference type="AlphaFoldDB" id="S7MPW7"/>
<dbReference type="Proteomes" id="UP000052978">
    <property type="component" value="Unassembled WGS sequence"/>
</dbReference>
<reference evidence="2 3" key="1">
    <citation type="journal article" date="2013" name="Nat. Commun.">
        <title>Genome analysis reveals insights into physiology and longevity of the Brandt's bat Myotis brandtii.</title>
        <authorList>
            <person name="Seim I."/>
            <person name="Fang X."/>
            <person name="Xiong Z."/>
            <person name="Lobanov A.V."/>
            <person name="Huang Z."/>
            <person name="Ma S."/>
            <person name="Feng Y."/>
            <person name="Turanov A.A."/>
            <person name="Zhu Y."/>
            <person name="Lenz T.L."/>
            <person name="Gerashchenko M.V."/>
            <person name="Fan D."/>
            <person name="Hee Yim S."/>
            <person name="Yao X."/>
            <person name="Jordan D."/>
            <person name="Xiong Y."/>
            <person name="Ma Y."/>
            <person name="Lyapunov A.N."/>
            <person name="Chen G."/>
            <person name="Kulakova O.I."/>
            <person name="Sun Y."/>
            <person name="Lee S.G."/>
            <person name="Bronson R.T."/>
            <person name="Moskalev A.A."/>
            <person name="Sunyaev S.R."/>
            <person name="Zhang G."/>
            <person name="Krogh A."/>
            <person name="Wang J."/>
            <person name="Gladyshev V.N."/>
        </authorList>
    </citation>
    <scope>NUCLEOTIDE SEQUENCE [LARGE SCALE GENOMIC DNA]</scope>
</reference>
<gene>
    <name evidence="2" type="ORF">D623_10035306</name>
</gene>
<protein>
    <submittedName>
        <fullName evidence="2">Uncharacterized protein</fullName>
    </submittedName>
</protein>
<name>S7MPW7_MYOBR</name>